<evidence type="ECO:0000259" key="16">
    <source>
        <dbReference type="PROSITE" id="PS51787"/>
    </source>
</evidence>
<comment type="caution">
    <text evidence="17">The sequence shown here is derived from an EMBL/GenBank/DDBJ whole genome shotgun (WGS) entry which is preliminary data.</text>
</comment>
<dbReference type="GO" id="GO:0004252">
    <property type="term" value="F:serine-type endopeptidase activity"/>
    <property type="evidence" value="ECO:0007669"/>
    <property type="project" value="UniProtKB-UniRule"/>
</dbReference>
<dbReference type="InterPro" id="IPR003111">
    <property type="entry name" value="Lon_prtase_N"/>
</dbReference>
<dbReference type="Pfam" id="PF05362">
    <property type="entry name" value="Lon_C"/>
    <property type="match status" value="2"/>
</dbReference>
<dbReference type="InterPro" id="IPR054594">
    <property type="entry name" value="Lon_lid"/>
</dbReference>
<dbReference type="InterPro" id="IPR027065">
    <property type="entry name" value="Lon_Prtase"/>
</dbReference>
<evidence type="ECO:0000256" key="12">
    <source>
        <dbReference type="PROSITE-ProRule" id="PRU01122"/>
    </source>
</evidence>
<dbReference type="PROSITE" id="PS51786">
    <property type="entry name" value="LON_PROTEOLYTIC"/>
    <property type="match status" value="1"/>
</dbReference>
<dbReference type="InterPro" id="IPR014721">
    <property type="entry name" value="Ribsml_uS5_D2-typ_fold_subgr"/>
</dbReference>
<dbReference type="InterPro" id="IPR004815">
    <property type="entry name" value="Lon_bac/euk-typ"/>
</dbReference>
<evidence type="ECO:0000256" key="3">
    <source>
        <dbReference type="ARBA" id="ARBA00022741"/>
    </source>
</evidence>
<feature type="active site" evidence="11 12">
    <location>
        <position position="975"/>
    </location>
</feature>
<dbReference type="InterPro" id="IPR020568">
    <property type="entry name" value="Ribosomal_Su5_D2-typ_SF"/>
</dbReference>
<evidence type="ECO:0000259" key="15">
    <source>
        <dbReference type="PROSITE" id="PS51786"/>
    </source>
</evidence>
<evidence type="ECO:0000256" key="8">
    <source>
        <dbReference type="ARBA" id="ARBA00023125"/>
    </source>
</evidence>
<evidence type="ECO:0000256" key="9">
    <source>
        <dbReference type="ARBA" id="ARBA00023128"/>
    </source>
</evidence>
<dbReference type="EMBL" id="JALJAT010000008">
    <property type="protein sequence ID" value="KAK4467844.1"/>
    <property type="molecule type" value="Genomic_DNA"/>
</dbReference>
<dbReference type="Gene3D" id="2.30.130.40">
    <property type="entry name" value="LON domain-like"/>
    <property type="match status" value="1"/>
</dbReference>
<comment type="catalytic activity">
    <reaction evidence="10 11">
        <text>Hydrolysis of proteins in presence of ATP.</text>
        <dbReference type="EC" id="3.4.21.53"/>
    </reaction>
</comment>
<dbReference type="SMART" id="SM00382">
    <property type="entry name" value="AAA"/>
    <property type="match status" value="1"/>
</dbReference>
<feature type="domain" description="Lon N-terminal" evidence="16">
    <location>
        <begin position="116"/>
        <end position="406"/>
    </location>
</feature>
<comment type="function">
    <text evidence="11">ATP-dependent serine protease that mediates the selective degradation of misfolded, unassembled or oxidatively damaged polypeptides as well as certain short-lived regulatory proteins in the mitochondrial matrix. May also have a chaperone function in the assembly of inner membrane protein complexes. Participates in the regulation of mitochondrial gene expression and in the maintenance of the integrity of the mitochondrial genome. Binds to mitochondrial DNA in a site-specific manner.</text>
</comment>
<dbReference type="PANTHER" id="PTHR43718">
    <property type="entry name" value="LON PROTEASE"/>
    <property type="match status" value="1"/>
</dbReference>
<dbReference type="FunFam" id="3.30.230.10:FF:000015">
    <property type="entry name" value="Lon protease homolog, mitochondrial"/>
    <property type="match status" value="1"/>
</dbReference>
<evidence type="ECO:0000313" key="17">
    <source>
        <dbReference type="EMBL" id="KAK4467844.1"/>
    </source>
</evidence>
<dbReference type="GO" id="GO:0005524">
    <property type="term" value="F:ATP binding"/>
    <property type="evidence" value="ECO:0007669"/>
    <property type="project" value="UniProtKB-UniRule"/>
</dbReference>
<dbReference type="AlphaFoldDB" id="A0AAE2D1M8"/>
<accession>A0AAE2D1M8</accession>
<evidence type="ECO:0000256" key="13">
    <source>
        <dbReference type="RuleBase" id="RU000591"/>
    </source>
</evidence>
<reference evidence="17" key="2">
    <citation type="journal article" date="2023" name="Infect Dis Poverty">
        <title>Chromosome-scale genome of the human blood fluke Schistosoma mekongi and its implications for public health.</title>
        <authorList>
            <person name="Zhou M."/>
            <person name="Xu L."/>
            <person name="Xu D."/>
            <person name="Chen W."/>
            <person name="Khan J."/>
            <person name="Hu Y."/>
            <person name="Huang H."/>
            <person name="Wei H."/>
            <person name="Zhang Y."/>
            <person name="Chusongsang P."/>
            <person name="Tanasarnprasert K."/>
            <person name="Hu X."/>
            <person name="Limpanont Y."/>
            <person name="Lv Z."/>
        </authorList>
    </citation>
    <scope>NUCLEOTIDE SEQUENCE</scope>
    <source>
        <strain evidence="17">LV_2022a</strain>
    </source>
</reference>
<comment type="subunit">
    <text evidence="11">Homohexamer or homoheptamer. Organized in a ring with a central cavity.</text>
</comment>
<dbReference type="Gene3D" id="3.40.50.300">
    <property type="entry name" value="P-loop containing nucleotide triphosphate hydrolases"/>
    <property type="match status" value="1"/>
</dbReference>
<dbReference type="NCBIfam" id="TIGR00763">
    <property type="entry name" value="lon"/>
    <property type="match status" value="1"/>
</dbReference>
<proteinExistence type="inferred from homology"/>
<dbReference type="InterPro" id="IPR015947">
    <property type="entry name" value="PUA-like_sf"/>
</dbReference>
<feature type="compositionally biased region" description="Polar residues" evidence="14">
    <location>
        <begin position="245"/>
        <end position="256"/>
    </location>
</feature>
<dbReference type="FunFam" id="1.20.58.1480:FF:000002">
    <property type="entry name" value="Lon protease homolog, mitochondrial"/>
    <property type="match status" value="1"/>
</dbReference>
<keyword evidence="18" id="KW-1185">Reference proteome</keyword>
<dbReference type="InterPro" id="IPR003959">
    <property type="entry name" value="ATPase_AAA_core"/>
</dbReference>
<reference evidence="17" key="1">
    <citation type="submission" date="2022-04" db="EMBL/GenBank/DDBJ databases">
        <authorList>
            <person name="Xu L."/>
            <person name="Lv Z."/>
        </authorList>
    </citation>
    <scope>NUCLEOTIDE SEQUENCE</scope>
    <source>
        <strain evidence="17">LV_2022a</strain>
    </source>
</reference>
<evidence type="ECO:0000256" key="10">
    <source>
        <dbReference type="ARBA" id="ARBA00050665"/>
    </source>
</evidence>
<dbReference type="PROSITE" id="PS51787">
    <property type="entry name" value="LON_N"/>
    <property type="match status" value="1"/>
</dbReference>
<evidence type="ECO:0000256" key="4">
    <source>
        <dbReference type="ARBA" id="ARBA00022801"/>
    </source>
</evidence>
<dbReference type="SUPFAM" id="SSF54211">
    <property type="entry name" value="Ribosomal protein S5 domain 2-like"/>
    <property type="match status" value="1"/>
</dbReference>
<feature type="region of interest" description="Disordered" evidence="14">
    <location>
        <begin position="827"/>
        <end position="848"/>
    </location>
</feature>
<protein>
    <recommendedName>
        <fullName evidence="11">Lon protease homolog, mitochondrial</fullName>
        <ecNumber evidence="11">3.4.21.53</ecNumber>
    </recommendedName>
</protein>
<dbReference type="EC" id="3.4.21.53" evidence="11"/>
<dbReference type="GO" id="GO:0004176">
    <property type="term" value="F:ATP-dependent peptidase activity"/>
    <property type="evidence" value="ECO:0007669"/>
    <property type="project" value="UniProtKB-UniRule"/>
</dbReference>
<dbReference type="InterPro" id="IPR027417">
    <property type="entry name" value="P-loop_NTPase"/>
</dbReference>
<dbReference type="GO" id="GO:0006515">
    <property type="term" value="P:protein quality control for misfolded or incompletely synthesized proteins"/>
    <property type="evidence" value="ECO:0007669"/>
    <property type="project" value="UniProtKB-UniRule"/>
</dbReference>
<dbReference type="GO" id="GO:0034599">
    <property type="term" value="P:cellular response to oxidative stress"/>
    <property type="evidence" value="ECO:0007669"/>
    <property type="project" value="UniProtKB-UniRule"/>
</dbReference>
<keyword evidence="9 11" id="KW-0496">Mitochondrion</keyword>
<dbReference type="GO" id="GO:0003697">
    <property type="term" value="F:single-stranded DNA binding"/>
    <property type="evidence" value="ECO:0007669"/>
    <property type="project" value="TreeGrafter"/>
</dbReference>
<dbReference type="Gene3D" id="3.30.230.10">
    <property type="match status" value="1"/>
</dbReference>
<feature type="compositionally biased region" description="Low complexity" evidence="14">
    <location>
        <begin position="257"/>
        <end position="268"/>
    </location>
</feature>
<evidence type="ECO:0000256" key="2">
    <source>
        <dbReference type="ARBA" id="ARBA00022670"/>
    </source>
</evidence>
<dbReference type="InterPro" id="IPR008269">
    <property type="entry name" value="Lon_proteolytic"/>
</dbReference>
<dbReference type="GO" id="GO:0005759">
    <property type="term" value="C:mitochondrial matrix"/>
    <property type="evidence" value="ECO:0007669"/>
    <property type="project" value="UniProtKB-SubCell"/>
</dbReference>
<keyword evidence="5 11" id="KW-0720">Serine protease</keyword>
<dbReference type="SUPFAM" id="SSF52540">
    <property type="entry name" value="P-loop containing nucleoside triphosphate hydrolases"/>
    <property type="match status" value="1"/>
</dbReference>
<keyword evidence="2 11" id="KW-0645">Protease</keyword>
<evidence type="ECO:0000256" key="1">
    <source>
        <dbReference type="ARBA" id="ARBA00004305"/>
    </source>
</evidence>
<feature type="compositionally biased region" description="Low complexity" evidence="14">
    <location>
        <begin position="275"/>
        <end position="303"/>
    </location>
</feature>
<dbReference type="CDD" id="cd19500">
    <property type="entry name" value="RecA-like_Lon"/>
    <property type="match status" value="1"/>
</dbReference>
<feature type="binding site" evidence="11">
    <location>
        <begin position="559"/>
        <end position="566"/>
    </location>
    <ligand>
        <name>ATP</name>
        <dbReference type="ChEBI" id="CHEBI:30616"/>
    </ligand>
</feature>
<keyword evidence="3 11" id="KW-0547">Nucleotide-binding</keyword>
<dbReference type="PANTHER" id="PTHR43718:SF2">
    <property type="entry name" value="LON PROTEASE HOMOLOG, MITOCHONDRIAL"/>
    <property type="match status" value="1"/>
</dbReference>
<dbReference type="GO" id="GO:0070407">
    <property type="term" value="P:oxidation-dependent protein catabolic process"/>
    <property type="evidence" value="ECO:0007669"/>
    <property type="project" value="UniProtKB-UniRule"/>
</dbReference>
<comment type="subcellular location">
    <subcellularLocation>
        <location evidence="1 11">Mitochondrion matrix</location>
    </subcellularLocation>
</comment>
<dbReference type="SUPFAM" id="SSF88697">
    <property type="entry name" value="PUA domain-like"/>
    <property type="match status" value="1"/>
</dbReference>
<keyword evidence="6 11" id="KW-0067">ATP-binding</keyword>
<dbReference type="PROSITE" id="PS01046">
    <property type="entry name" value="LON_SER"/>
    <property type="match status" value="1"/>
</dbReference>
<dbReference type="FunFam" id="1.10.8.60:FF:000043">
    <property type="entry name" value="Lon protease homolog, mitochondrial"/>
    <property type="match status" value="1"/>
</dbReference>
<dbReference type="GO" id="GO:0043565">
    <property type="term" value="F:sequence-specific DNA binding"/>
    <property type="evidence" value="ECO:0007669"/>
    <property type="project" value="UniProtKB-UniRule"/>
</dbReference>
<dbReference type="InterPro" id="IPR008268">
    <property type="entry name" value="Peptidase_S16_AS"/>
</dbReference>
<dbReference type="GO" id="GO:0007005">
    <property type="term" value="P:mitochondrion organization"/>
    <property type="evidence" value="ECO:0007669"/>
    <property type="project" value="TreeGrafter"/>
</dbReference>
<dbReference type="FunFam" id="1.20.5.5270:FF:000001">
    <property type="entry name" value="Lon protease homolog, mitochondrial"/>
    <property type="match status" value="1"/>
</dbReference>
<dbReference type="FunFam" id="3.40.50.300:FF:000021">
    <property type="entry name" value="Lon protease homolog"/>
    <property type="match status" value="1"/>
</dbReference>
<dbReference type="InterPro" id="IPR027503">
    <property type="entry name" value="Lonm_euk"/>
</dbReference>
<gene>
    <name evidence="17" type="ORF">MN116_008765</name>
</gene>
<name>A0AAE2D1M8_SCHME</name>
<dbReference type="Proteomes" id="UP001292079">
    <property type="component" value="Unassembled WGS sequence"/>
</dbReference>
<dbReference type="Gene3D" id="1.20.5.5270">
    <property type="match status" value="1"/>
</dbReference>
<feature type="region of interest" description="Disordered" evidence="14">
    <location>
        <begin position="63"/>
        <end position="103"/>
    </location>
</feature>
<dbReference type="Pfam" id="PF00004">
    <property type="entry name" value="AAA"/>
    <property type="match status" value="1"/>
</dbReference>
<dbReference type="Pfam" id="PF22667">
    <property type="entry name" value="Lon_lid"/>
    <property type="match status" value="1"/>
</dbReference>
<feature type="active site" evidence="11 12">
    <location>
        <position position="932"/>
    </location>
</feature>
<dbReference type="Gene3D" id="1.10.8.60">
    <property type="match status" value="1"/>
</dbReference>
<dbReference type="PRINTS" id="PR00830">
    <property type="entry name" value="ENDOLAPTASE"/>
</dbReference>
<dbReference type="InterPro" id="IPR003593">
    <property type="entry name" value="AAA+_ATPase"/>
</dbReference>
<dbReference type="GO" id="GO:0051131">
    <property type="term" value="P:chaperone-mediated protein complex assembly"/>
    <property type="evidence" value="ECO:0007669"/>
    <property type="project" value="UniProtKB-UniRule"/>
</dbReference>
<keyword evidence="7" id="KW-0809">Transit peptide</keyword>
<keyword evidence="4 11" id="KW-0378">Hydrolase</keyword>
<organism evidence="17 18">
    <name type="scientific">Schistosoma mekongi</name>
    <name type="common">Parasitic worm</name>
    <dbReference type="NCBI Taxonomy" id="38744"/>
    <lineage>
        <taxon>Eukaryota</taxon>
        <taxon>Metazoa</taxon>
        <taxon>Spiralia</taxon>
        <taxon>Lophotrochozoa</taxon>
        <taxon>Platyhelminthes</taxon>
        <taxon>Trematoda</taxon>
        <taxon>Digenea</taxon>
        <taxon>Strigeidida</taxon>
        <taxon>Schistosomatoidea</taxon>
        <taxon>Schistosomatidae</taxon>
        <taxon>Schistosoma</taxon>
    </lineage>
</organism>
<evidence type="ECO:0000256" key="7">
    <source>
        <dbReference type="ARBA" id="ARBA00022946"/>
    </source>
</evidence>
<evidence type="ECO:0000256" key="6">
    <source>
        <dbReference type="ARBA" id="ARBA00022840"/>
    </source>
</evidence>
<feature type="domain" description="Lon proteolytic" evidence="15">
    <location>
        <begin position="797"/>
        <end position="1025"/>
    </location>
</feature>
<dbReference type="Pfam" id="PF02190">
    <property type="entry name" value="LON_substr_bdg"/>
    <property type="match status" value="1"/>
</dbReference>
<evidence type="ECO:0000256" key="14">
    <source>
        <dbReference type="SAM" id="MobiDB-lite"/>
    </source>
</evidence>
<comment type="similarity">
    <text evidence="11 12 13">Belongs to the peptidase S16 family.</text>
</comment>
<evidence type="ECO:0000256" key="5">
    <source>
        <dbReference type="ARBA" id="ARBA00022825"/>
    </source>
</evidence>
<dbReference type="Gene3D" id="1.20.58.1480">
    <property type="match status" value="1"/>
</dbReference>
<dbReference type="InterPro" id="IPR046336">
    <property type="entry name" value="Lon_prtase_N_sf"/>
</dbReference>
<evidence type="ECO:0000256" key="11">
    <source>
        <dbReference type="HAMAP-Rule" id="MF_03120"/>
    </source>
</evidence>
<dbReference type="SMART" id="SM00464">
    <property type="entry name" value="LON"/>
    <property type="match status" value="1"/>
</dbReference>
<feature type="region of interest" description="Disordered" evidence="14">
    <location>
        <begin position="244"/>
        <end position="304"/>
    </location>
</feature>
<keyword evidence="8 11" id="KW-0238">DNA-binding</keyword>
<evidence type="ECO:0000313" key="18">
    <source>
        <dbReference type="Proteomes" id="UP001292079"/>
    </source>
</evidence>
<dbReference type="GO" id="GO:0016887">
    <property type="term" value="F:ATP hydrolysis activity"/>
    <property type="evidence" value="ECO:0007669"/>
    <property type="project" value="UniProtKB-UniRule"/>
</dbReference>
<sequence length="1025" mass="113240">MLRRCCLNSLRALRFGKATYIQHSKFTCAPCMYFGDHCSQLLVPPKLKSLPFQAHLIQRQAFSSTSNKGSSNDDSGNESDSLPSSNPHESDSSSSPPTVPPLALSTQNIPENFPIVPVIAITGSPLFPKFVKMIEITDERLINVIRRKIKLNAPYAGIFLKKSNTDHSDVANSMDELHRVGTFVHIPEWDDLGSKIRLLVIGHRRIELIRPVGEHTAEEEGGLPVIGKRNSLVRRAKRAAAKFTESLNPTSSNVDQTSSSTEATSSVRSENHLDSNSISSSGSSRPNTTTTTTTSNDTTGTSSPVLIGETINLYHDPYENTQEIKALSAEIVKTIRDIISLNPVYRENVLAMLQAGQRVADNPVYLSDLGAALSGAGDTEELQAVLEEMDIHKRLRLSLSLVKKEYELGRLQQQIGREVEEKVKQQHRRYMLSEQLKVIKKELGLEKDDKDTIVEKFRLRLKDLTVPPSVMEVIDEELNKLTVLDHHSSEFNVTRNYLDWLTALPWGITSEEHLDIGQAKKILDEDHYGMEDVKKRILEFIAVSQLKGSTQGKILCFCGPPGVGKTSIANSIARSLNRKYFRFSVGGMSDVSEIKGHRRTYVGAMPGKIIQCLKKTKTENPLILIDEIDKLGRGWQGDPASALLELLDPEQNVNFLDHYLDVTVDLSRVLFITTANQLDTIPEPLRDRMEVIEVSGYVEEEKLAIAKRYLLPLATRNCGLDDNRLLVSDNAIQRLIKQYCRESGVRNLQKHIEKIVRKVAYQLVNAEKDPPISVSSDNLTIYVGQPIWTSDRLYDSITPPGVVMGLAWTSMGGSVLYIECTNKGPKHLHQTGDSFSDTDSSDETSRKKGVLQITGSLGKVMKESISIAHTFAVQFAASGAPCATTTTNTDAGSSDEQCMLTPMESSKAAQFLQESDIHLHVPQGATPKDGPSAGVTMVTALLSLACGKPVRPNLAMTGEISLTGKVLPVGGIKEKVIAAKRGGITTIILPETNRKDFDDLASFIKEDLQVHFVQHYKEIFPVAFS</sequence>
<dbReference type="HAMAP" id="MF_03120">
    <property type="entry name" value="lonm_euk"/>
    <property type="match status" value="1"/>
</dbReference>